<organism evidence="1 2">
    <name type="scientific">Gossypium australe</name>
    <dbReference type="NCBI Taxonomy" id="47621"/>
    <lineage>
        <taxon>Eukaryota</taxon>
        <taxon>Viridiplantae</taxon>
        <taxon>Streptophyta</taxon>
        <taxon>Embryophyta</taxon>
        <taxon>Tracheophyta</taxon>
        <taxon>Spermatophyta</taxon>
        <taxon>Magnoliopsida</taxon>
        <taxon>eudicotyledons</taxon>
        <taxon>Gunneridae</taxon>
        <taxon>Pentapetalae</taxon>
        <taxon>rosids</taxon>
        <taxon>malvids</taxon>
        <taxon>Malvales</taxon>
        <taxon>Malvaceae</taxon>
        <taxon>Malvoideae</taxon>
        <taxon>Gossypium</taxon>
    </lineage>
</organism>
<dbReference type="InterPro" id="IPR021109">
    <property type="entry name" value="Peptidase_aspartic_dom_sf"/>
</dbReference>
<gene>
    <name evidence="1" type="ORF">EPI10_006695</name>
</gene>
<reference evidence="1" key="1">
    <citation type="submission" date="2019-08" db="EMBL/GenBank/DDBJ databases">
        <authorList>
            <person name="Liu F."/>
        </authorList>
    </citation>
    <scope>NUCLEOTIDE SEQUENCE [LARGE SCALE GENOMIC DNA]</scope>
    <source>
        <strain evidence="1">PA1801</strain>
        <tissue evidence="1">Leaf</tissue>
    </source>
</reference>
<dbReference type="CDD" id="cd00303">
    <property type="entry name" value="retropepsin_like"/>
    <property type="match status" value="1"/>
</dbReference>
<dbReference type="Proteomes" id="UP000325315">
    <property type="component" value="Unassembled WGS sequence"/>
</dbReference>
<dbReference type="Pfam" id="PF08284">
    <property type="entry name" value="RVP_2"/>
    <property type="match status" value="1"/>
</dbReference>
<protein>
    <submittedName>
        <fullName evidence="1">RVP_2 domain-containing protein</fullName>
    </submittedName>
</protein>
<dbReference type="AlphaFoldDB" id="A0A5B6WRT5"/>
<evidence type="ECO:0000313" key="1">
    <source>
        <dbReference type="EMBL" id="KAA3484621.1"/>
    </source>
</evidence>
<dbReference type="Gene3D" id="2.40.70.10">
    <property type="entry name" value="Acid Proteases"/>
    <property type="match status" value="1"/>
</dbReference>
<keyword evidence="2" id="KW-1185">Reference proteome</keyword>
<name>A0A5B6WRT5_9ROSI</name>
<sequence length="88" mass="10023">MVDKICKNCPLRIEGYCFPANLILLPFDEFDVILGMDWLTQHDAVNGELLWVEPEKLDGLSNVILAIPAQRYIIKGYEAYLAIVLDIK</sequence>
<comment type="caution">
    <text evidence="1">The sequence shown here is derived from an EMBL/GenBank/DDBJ whole genome shotgun (WGS) entry which is preliminary data.</text>
</comment>
<evidence type="ECO:0000313" key="2">
    <source>
        <dbReference type="Proteomes" id="UP000325315"/>
    </source>
</evidence>
<dbReference type="EMBL" id="SMMG02000002">
    <property type="protein sequence ID" value="KAA3484621.1"/>
    <property type="molecule type" value="Genomic_DNA"/>
</dbReference>
<dbReference type="OrthoDB" id="786726at2759"/>
<accession>A0A5B6WRT5</accession>
<proteinExistence type="predicted"/>